<dbReference type="Proteomes" id="UP000293995">
    <property type="component" value="Chromosome"/>
</dbReference>
<sequence>MSAYAVAARAGLDHAPTLVFVYMAAIALDTDRRPVFYGGRDALAGALRAPLNSNGYRSVERAVQTLTSKRVLEVAATDAPGRNTRYWLCDGAGLPLSADTRRSVVETPDAQRRPEE</sequence>
<dbReference type="AlphaFoldDB" id="A0A4P6EBU2"/>
<evidence type="ECO:0000313" key="1">
    <source>
        <dbReference type="EMBL" id="QAY59454.1"/>
    </source>
</evidence>
<keyword evidence="2" id="KW-1185">Reference proteome</keyword>
<organism evidence="1 2">
    <name type="scientific">Microbacterium protaetiae</name>
    <dbReference type="NCBI Taxonomy" id="2509458"/>
    <lineage>
        <taxon>Bacteria</taxon>
        <taxon>Bacillati</taxon>
        <taxon>Actinomycetota</taxon>
        <taxon>Actinomycetes</taxon>
        <taxon>Micrococcales</taxon>
        <taxon>Microbacteriaceae</taxon>
        <taxon>Microbacterium</taxon>
    </lineage>
</organism>
<evidence type="ECO:0008006" key="3">
    <source>
        <dbReference type="Google" id="ProtNLM"/>
    </source>
</evidence>
<reference evidence="1 2" key="1">
    <citation type="submission" date="2019-01" db="EMBL/GenBank/DDBJ databases">
        <title>Genome sequencing of strain DFW100M-13.</title>
        <authorList>
            <person name="Heo J."/>
            <person name="Kim S.-J."/>
            <person name="Kim J.-S."/>
            <person name="Hong S.-B."/>
            <person name="Kwon S.-W."/>
        </authorList>
    </citation>
    <scope>NUCLEOTIDE SEQUENCE [LARGE SCALE GENOMIC DNA]</scope>
    <source>
        <strain evidence="1 2">DFW100M-13</strain>
    </source>
</reference>
<protein>
    <recommendedName>
        <fullName evidence="3">Helix-turn-helix domain-containing protein</fullName>
    </recommendedName>
</protein>
<name>A0A4P6EBU2_9MICO</name>
<dbReference type="KEGG" id="mprt:ET475_05230"/>
<dbReference type="EMBL" id="CP035494">
    <property type="protein sequence ID" value="QAY59454.1"/>
    <property type="molecule type" value="Genomic_DNA"/>
</dbReference>
<accession>A0A4P6EBU2</accession>
<dbReference type="RefSeq" id="WP_129386797.1">
    <property type="nucleotide sequence ID" value="NZ_CP035494.1"/>
</dbReference>
<evidence type="ECO:0000313" key="2">
    <source>
        <dbReference type="Proteomes" id="UP000293995"/>
    </source>
</evidence>
<proteinExistence type="predicted"/>
<gene>
    <name evidence="1" type="ORF">ET475_05230</name>
</gene>